<dbReference type="AlphaFoldDB" id="Q6K296"/>
<dbReference type="EMBL" id="AP005905">
    <property type="protein sequence ID" value="BAD22492.1"/>
    <property type="molecule type" value="Genomic_DNA"/>
</dbReference>
<feature type="region of interest" description="Disordered" evidence="1">
    <location>
        <begin position="198"/>
        <end position="225"/>
    </location>
</feature>
<reference evidence="4" key="3">
    <citation type="journal article" date="2005" name="Nature">
        <title>The map-based sequence of the rice genome.</title>
        <authorList>
            <consortium name="International rice genome sequencing project (IRGSP)"/>
            <person name="Matsumoto T."/>
            <person name="Wu J."/>
            <person name="Kanamori H."/>
            <person name="Katayose Y."/>
            <person name="Fujisawa M."/>
            <person name="Namiki N."/>
            <person name="Mizuno H."/>
            <person name="Yamamoto K."/>
            <person name="Antonio B.A."/>
            <person name="Baba T."/>
            <person name="Sakata K."/>
            <person name="Nagamura Y."/>
            <person name="Aoki H."/>
            <person name="Arikawa K."/>
            <person name="Arita K."/>
            <person name="Bito T."/>
            <person name="Chiden Y."/>
            <person name="Fujitsuka N."/>
            <person name="Fukunaka R."/>
            <person name="Hamada M."/>
            <person name="Harada C."/>
            <person name="Hayashi A."/>
            <person name="Hijishita S."/>
            <person name="Honda M."/>
            <person name="Hosokawa S."/>
            <person name="Ichikawa Y."/>
            <person name="Idonuma A."/>
            <person name="Iijima M."/>
            <person name="Ikeda M."/>
            <person name="Ikeno M."/>
            <person name="Ito K."/>
            <person name="Ito S."/>
            <person name="Ito T."/>
            <person name="Ito Y."/>
            <person name="Ito Y."/>
            <person name="Iwabuchi A."/>
            <person name="Kamiya K."/>
            <person name="Karasawa W."/>
            <person name="Kurita K."/>
            <person name="Katagiri S."/>
            <person name="Kikuta A."/>
            <person name="Kobayashi H."/>
            <person name="Kobayashi N."/>
            <person name="Machita K."/>
            <person name="Maehara T."/>
            <person name="Masukawa M."/>
            <person name="Mizubayashi T."/>
            <person name="Mukai Y."/>
            <person name="Nagasaki H."/>
            <person name="Nagata Y."/>
            <person name="Naito S."/>
            <person name="Nakashima M."/>
            <person name="Nakama Y."/>
            <person name="Nakamichi Y."/>
            <person name="Nakamura M."/>
            <person name="Meguro A."/>
            <person name="Negishi M."/>
            <person name="Ohta I."/>
            <person name="Ohta T."/>
            <person name="Okamoto M."/>
            <person name="Ono N."/>
            <person name="Saji S."/>
            <person name="Sakaguchi M."/>
            <person name="Sakai K."/>
            <person name="Shibata M."/>
            <person name="Shimokawa T."/>
            <person name="Song J."/>
            <person name="Takazaki Y."/>
            <person name="Terasawa K."/>
            <person name="Tsugane M."/>
            <person name="Tsuji K."/>
            <person name="Ueda S."/>
            <person name="Waki K."/>
            <person name="Yamagata H."/>
            <person name="Yamamoto M."/>
            <person name="Yamamoto S."/>
            <person name="Yamane H."/>
            <person name="Yoshiki S."/>
            <person name="Yoshihara R."/>
            <person name="Yukawa K."/>
            <person name="Zhong H."/>
            <person name="Yano M."/>
            <person name="Yuan Q."/>
            <person name="Ouyang S."/>
            <person name="Liu J."/>
            <person name="Jones K.M."/>
            <person name="Gansberger K."/>
            <person name="Moffat K."/>
            <person name="Hill J."/>
            <person name="Bera J."/>
            <person name="Fadrosh D."/>
            <person name="Jin S."/>
            <person name="Johri S."/>
            <person name="Kim M."/>
            <person name="Overton L."/>
            <person name="Reardon M."/>
            <person name="Tsitrin T."/>
            <person name="Vuong H."/>
            <person name="Weaver B."/>
            <person name="Ciecko A."/>
            <person name="Tallon L."/>
            <person name="Jackson J."/>
            <person name="Pai G."/>
            <person name="Aken S.V."/>
            <person name="Utterback T."/>
            <person name="Reidmuller S."/>
            <person name="Feldblyum T."/>
            <person name="Hsiao J."/>
            <person name="Zismann V."/>
            <person name="Iobst S."/>
            <person name="de Vazeille A.R."/>
            <person name="Buell C.R."/>
            <person name="Ying K."/>
            <person name="Li Y."/>
            <person name="Lu T."/>
            <person name="Huang Y."/>
            <person name="Zhao Q."/>
            <person name="Feng Q."/>
            <person name="Zhang L."/>
            <person name="Zhu J."/>
            <person name="Weng Q."/>
            <person name="Mu J."/>
            <person name="Lu Y."/>
            <person name="Fan D."/>
            <person name="Liu Y."/>
            <person name="Guan J."/>
            <person name="Zhang Y."/>
            <person name="Yu S."/>
            <person name="Liu X."/>
            <person name="Zhang Y."/>
            <person name="Hong G."/>
            <person name="Han B."/>
            <person name="Choisne N."/>
            <person name="Demange N."/>
            <person name="Orjeda G."/>
            <person name="Samain S."/>
            <person name="Cattolico L."/>
            <person name="Pelletier E."/>
            <person name="Couloux A."/>
            <person name="Segurens B."/>
            <person name="Wincker P."/>
            <person name="D'Hont A."/>
            <person name="Scarpelli C."/>
            <person name="Weissenbach J."/>
            <person name="Salanoubat M."/>
            <person name="Quetier F."/>
            <person name="Yu Y."/>
            <person name="Kim H.R."/>
            <person name="Rambo T."/>
            <person name="Currie J."/>
            <person name="Collura K."/>
            <person name="Luo M."/>
            <person name="Yang T."/>
            <person name="Ammiraju J.S.S."/>
            <person name="Engler F."/>
            <person name="Soderlund C."/>
            <person name="Wing R.A."/>
            <person name="Palmer L.E."/>
            <person name="de la Bastide M."/>
            <person name="Spiegel L."/>
            <person name="Nascimento L."/>
            <person name="Zutavern T."/>
            <person name="O'Shaughnessy A."/>
            <person name="Dike S."/>
            <person name="Dedhia N."/>
            <person name="Preston R."/>
            <person name="Balija V."/>
            <person name="McCombie W.R."/>
            <person name="Chow T."/>
            <person name="Chen H."/>
            <person name="Chung M."/>
            <person name="Chen C."/>
            <person name="Shaw J."/>
            <person name="Wu H."/>
            <person name="Hsiao K."/>
            <person name="Chao Y."/>
            <person name="Chu M."/>
            <person name="Cheng C."/>
            <person name="Hour A."/>
            <person name="Lee P."/>
            <person name="Lin S."/>
            <person name="Lin Y."/>
            <person name="Liou J."/>
            <person name="Liu S."/>
            <person name="Hsing Y."/>
            <person name="Raghuvanshi S."/>
            <person name="Mohanty A."/>
            <person name="Bharti A.K."/>
            <person name="Gaur A."/>
            <person name="Gupta V."/>
            <person name="Kumar D."/>
            <person name="Ravi V."/>
            <person name="Vij S."/>
            <person name="Kapur A."/>
            <person name="Khurana P."/>
            <person name="Khurana P."/>
            <person name="Khurana J.P."/>
            <person name="Tyagi A.K."/>
            <person name="Gaikwad K."/>
            <person name="Singh A."/>
            <person name="Dalal V."/>
            <person name="Srivastava S."/>
            <person name="Dixit A."/>
            <person name="Pal A.K."/>
            <person name="Ghazi I.A."/>
            <person name="Yadav M."/>
            <person name="Pandit A."/>
            <person name="Bhargava A."/>
            <person name="Sureshbabu K."/>
            <person name="Batra K."/>
            <person name="Sharma T.R."/>
            <person name="Mohapatra T."/>
            <person name="Singh N.K."/>
            <person name="Messing J."/>
            <person name="Nelson A.B."/>
            <person name="Fuks G."/>
            <person name="Kavchok S."/>
            <person name="Keizer G."/>
            <person name="Linton E."/>
            <person name="Llaca V."/>
            <person name="Song R."/>
            <person name="Tanyolac B."/>
            <person name="Young S."/>
            <person name="Ho-Il K."/>
            <person name="Hahn J.H."/>
            <person name="Sangsakoo G."/>
            <person name="Vanavichit A."/>
            <person name="de Mattos Luiz.A.T."/>
            <person name="Zimmer P.D."/>
            <person name="Malone G."/>
            <person name="Dellagostin O."/>
            <person name="de Oliveira A.C."/>
            <person name="Bevan M."/>
            <person name="Bancroft I."/>
            <person name="Minx P."/>
            <person name="Cordum H."/>
            <person name="Wilson R."/>
            <person name="Cheng Z."/>
            <person name="Jin W."/>
            <person name="Jiang J."/>
            <person name="Leong S.A."/>
            <person name="Iwama H."/>
            <person name="Gojobori T."/>
            <person name="Itoh T."/>
            <person name="Niimura Y."/>
            <person name="Fujii Y."/>
            <person name="Habara T."/>
            <person name="Sakai H."/>
            <person name="Sato Y."/>
            <person name="Wilson G."/>
            <person name="Kumar K."/>
            <person name="McCouch S."/>
            <person name="Juretic N."/>
            <person name="Hoen D."/>
            <person name="Wright S."/>
            <person name="Bruskiewich R."/>
            <person name="Bureau T."/>
            <person name="Miyao A."/>
            <person name="Hirochika H."/>
            <person name="Nishikawa T."/>
            <person name="Kadowaki K."/>
            <person name="Sugiura M."/>
            <person name="Burr B."/>
            <person name="Sasaki T."/>
        </authorList>
    </citation>
    <scope>NUCLEOTIDE SEQUENCE [LARGE SCALE GENOMIC DNA]</scope>
    <source>
        <strain evidence="4">cv. Nipponbare</strain>
    </source>
</reference>
<dbReference type="PRINTS" id="PR01217">
    <property type="entry name" value="PRICHEXTENSN"/>
</dbReference>
<feature type="compositionally biased region" description="Low complexity" evidence="1">
    <location>
        <begin position="88"/>
        <end position="111"/>
    </location>
</feature>
<sequence length="277" mass="28522">MMRRLTLVDVGGGGQALTLGGARRERRASATPTPATTQHAPPMPGGPSRVADADDDDELSHLLSLAEANLNAGHLRAAHKHAPPPPTSTRTPRAARFSSPPSPSSSPTTPSTAPPSSNPTPTHKARPSPPPPSAATTNPSPNPSALARSPLPPSSSPPSRRPSAASRTLTPCPLSCHCLIGLPALPATTLPASHPVSLSPHFDHRRPAGFARHRPTPPGCSPALAPFHMPSPLISTRRRAHGRPLRSPHAPAAAALPLCRVTATAASLAGHQTSLPR</sequence>
<organism evidence="3 4">
    <name type="scientific">Oryza sativa subsp. japonica</name>
    <name type="common">Rice</name>
    <dbReference type="NCBI Taxonomy" id="39947"/>
    <lineage>
        <taxon>Eukaryota</taxon>
        <taxon>Viridiplantae</taxon>
        <taxon>Streptophyta</taxon>
        <taxon>Embryophyta</taxon>
        <taxon>Tracheophyta</taxon>
        <taxon>Spermatophyta</taxon>
        <taxon>Magnoliopsida</taxon>
        <taxon>Liliopsida</taxon>
        <taxon>Poales</taxon>
        <taxon>Poaceae</taxon>
        <taxon>BOP clade</taxon>
        <taxon>Oryzoideae</taxon>
        <taxon>Oryzeae</taxon>
        <taxon>Oryzinae</taxon>
        <taxon>Oryza</taxon>
        <taxon>Oryza sativa</taxon>
    </lineage>
</organism>
<reference evidence="3" key="2">
    <citation type="submission" date="2002-11" db="EMBL/GenBank/DDBJ databases">
        <title>Oryza sativa nipponbare(GA3) genomic DNA, chromosome 9, BAC clone:B1080A02.</title>
        <authorList>
            <person name="Sasaki T."/>
            <person name="Matsumoto T."/>
            <person name="Katayose Y."/>
        </authorList>
    </citation>
    <scope>NUCLEOTIDE SEQUENCE</scope>
</reference>
<feature type="region of interest" description="Disordered" evidence="1">
    <location>
        <begin position="77"/>
        <end position="168"/>
    </location>
</feature>
<dbReference type="Proteomes" id="UP000000763">
    <property type="component" value="Chromosome 9"/>
</dbReference>
<reference evidence="2" key="1">
    <citation type="submission" date="2002-07" db="EMBL/GenBank/DDBJ databases">
        <title>Oryza sativa nipponbare(GA3) genomic DNA, chromosome 9, PAC clone:P0574F11.</title>
        <authorList>
            <person name="Sasaki T."/>
            <person name="Matsumoto T."/>
            <person name="Hattori M."/>
            <person name="Sakaki Y."/>
            <person name="Katayose Y."/>
        </authorList>
    </citation>
    <scope>NUCLEOTIDE SEQUENCE</scope>
</reference>
<dbReference type="EMBL" id="AP005590">
    <property type="protein sequence ID" value="BAD22328.1"/>
    <property type="molecule type" value="Genomic_DNA"/>
</dbReference>
<feature type="region of interest" description="Disordered" evidence="1">
    <location>
        <begin position="1"/>
        <end position="65"/>
    </location>
</feature>
<accession>Q6K296</accession>
<feature type="compositionally biased region" description="Low complexity" evidence="1">
    <location>
        <begin position="29"/>
        <end position="40"/>
    </location>
</feature>
<feature type="compositionally biased region" description="Pro residues" evidence="1">
    <location>
        <begin position="150"/>
        <end position="160"/>
    </location>
</feature>
<proteinExistence type="predicted"/>
<reference evidence="4" key="4">
    <citation type="journal article" date="2008" name="Nucleic Acids Res.">
        <title>The rice annotation project database (RAP-DB): 2008 update.</title>
        <authorList>
            <consortium name="The rice annotation project (RAP)"/>
        </authorList>
    </citation>
    <scope>GENOME REANNOTATION</scope>
    <source>
        <strain evidence="4">cv. Nipponbare</strain>
    </source>
</reference>
<evidence type="ECO:0000313" key="2">
    <source>
        <dbReference type="EMBL" id="BAD22328.1"/>
    </source>
</evidence>
<name>Q6K296_ORYSJ</name>
<gene>
    <name evidence="3" type="ORF">B1080A02.29</name>
    <name evidence="2" type="ORF">P0574F11.6</name>
</gene>
<evidence type="ECO:0000256" key="1">
    <source>
        <dbReference type="SAM" id="MobiDB-lite"/>
    </source>
</evidence>
<evidence type="ECO:0000313" key="4">
    <source>
        <dbReference type="Proteomes" id="UP000000763"/>
    </source>
</evidence>
<evidence type="ECO:0000313" key="3">
    <source>
        <dbReference type="EMBL" id="BAD22492.1"/>
    </source>
</evidence>
<feature type="compositionally biased region" description="Low complexity" evidence="1">
    <location>
        <begin position="134"/>
        <end position="149"/>
    </location>
</feature>
<protein>
    <submittedName>
        <fullName evidence="3">Uncharacterized protein</fullName>
    </submittedName>
</protein>